<keyword evidence="2" id="KW-1185">Reference proteome</keyword>
<dbReference type="Proteomes" id="UP000002402">
    <property type="component" value="Chromosome"/>
</dbReference>
<dbReference type="EMBL" id="CP000113">
    <property type="protein sequence ID" value="ABF86664.1"/>
    <property type="molecule type" value="Genomic_DNA"/>
</dbReference>
<accession>Q1D2N4</accession>
<name>Q1D2N4_MYXXD</name>
<dbReference type="InterPro" id="IPR029058">
    <property type="entry name" value="AB_hydrolase_fold"/>
</dbReference>
<dbReference type="KEGG" id="mxa:MXAN_4933"/>
<evidence type="ECO:0000313" key="1">
    <source>
        <dbReference type="EMBL" id="ABF86664.1"/>
    </source>
</evidence>
<gene>
    <name evidence="1" type="ordered locus">MXAN_4933</name>
</gene>
<dbReference type="HOGENOM" id="CLU_038351_0_0_7"/>
<dbReference type="eggNOG" id="COG1073">
    <property type="taxonomic scope" value="Bacteria"/>
</dbReference>
<dbReference type="SUPFAM" id="SSF53474">
    <property type="entry name" value="alpha/beta-Hydrolases"/>
    <property type="match status" value="1"/>
</dbReference>
<protein>
    <recommendedName>
        <fullName evidence="3">Lipoprotein</fullName>
    </recommendedName>
</protein>
<sequence length="533" mass="57028">MMGIAVAHKGDGPTCQSATPGDLTVHFRVELTSSQSASVQLSTRRCVASDSSRSGTTTLSDWLPALLPQSEASMKTGRYVRAELFVLRGPAPSHSGGMSHPVSSAPEGSRMSNLGLSFIVLFACTSAFASPPSRIETEAESLASTPTPFAVLREFVTEDVYHYRFDIRVSTAPNAIVRVHRVVRERAPWRPRSPAHAIMLLHGDFANFVTNFVPTLGNPASSAPGLAPYLAARDIDVWGVDRRWTLPSAYGDISDLGEMGVAQELGDITVALTFARAARLSGDRDKGRIVLGGFSHGGELAYAYAAANGRHVSAVAVLDAYYDIAPEHAELRELACANAAAGREALAQGVTDSDNSFFITLGELARSAPQAQSPVFSSYTNRGALLAMNGLTYLLAPYTPLYHLSAPILDANGDVAALRESSEDSVSAWFASAPPHQSLRETVELDEIWCGATPRPELSNIRVPLFYLGAAGAFGDYGLYSTTRVSSTDVTALVVRRFGPERVSEDFGHGDLLYAADAPTLAWQPLATWLLSH</sequence>
<organism evidence="1 2">
    <name type="scientific">Myxococcus xanthus (strain DK1622)</name>
    <dbReference type="NCBI Taxonomy" id="246197"/>
    <lineage>
        <taxon>Bacteria</taxon>
        <taxon>Pseudomonadati</taxon>
        <taxon>Myxococcota</taxon>
        <taxon>Myxococcia</taxon>
        <taxon>Myxococcales</taxon>
        <taxon>Cystobacterineae</taxon>
        <taxon>Myxococcaceae</taxon>
        <taxon>Myxococcus</taxon>
    </lineage>
</organism>
<dbReference type="EnsemblBacteria" id="ABF86664">
    <property type="protein sequence ID" value="ABF86664"/>
    <property type="gene ID" value="MXAN_4933"/>
</dbReference>
<proteinExistence type="predicted"/>
<dbReference type="STRING" id="246197.MXAN_4933"/>
<dbReference type="Gene3D" id="3.40.50.1820">
    <property type="entry name" value="alpha/beta hydrolase"/>
    <property type="match status" value="1"/>
</dbReference>
<reference evidence="1 2" key="1">
    <citation type="journal article" date="2006" name="Proc. Natl. Acad. Sci. U.S.A.">
        <title>Evolution of sensory complexity recorded in a myxobacterial genome.</title>
        <authorList>
            <person name="Goldman B.S."/>
            <person name="Nierman W.C."/>
            <person name="Kaiser D."/>
            <person name="Slater S.C."/>
            <person name="Durkin A.S."/>
            <person name="Eisen J.A."/>
            <person name="Ronning C.M."/>
            <person name="Barbazuk W.B."/>
            <person name="Blanchard M."/>
            <person name="Field C."/>
            <person name="Halling C."/>
            <person name="Hinkle G."/>
            <person name="Iartchuk O."/>
            <person name="Kim H.S."/>
            <person name="Mackenzie C."/>
            <person name="Madupu R."/>
            <person name="Miller N."/>
            <person name="Shvartsbeyn A."/>
            <person name="Sullivan S.A."/>
            <person name="Vaudin M."/>
            <person name="Wiegand R."/>
            <person name="Kaplan H.B."/>
        </authorList>
    </citation>
    <scope>NUCLEOTIDE SEQUENCE [LARGE SCALE GENOMIC DNA]</scope>
    <source>
        <strain evidence="2">DK1622</strain>
    </source>
</reference>
<evidence type="ECO:0008006" key="3">
    <source>
        <dbReference type="Google" id="ProtNLM"/>
    </source>
</evidence>
<dbReference type="AlphaFoldDB" id="Q1D2N4"/>
<evidence type="ECO:0000313" key="2">
    <source>
        <dbReference type="Proteomes" id="UP000002402"/>
    </source>
</evidence>